<keyword evidence="3" id="KW-0238">DNA-binding</keyword>
<protein>
    <submittedName>
        <fullName evidence="6">LysR family transcriptional regulator</fullName>
    </submittedName>
</protein>
<evidence type="ECO:0000313" key="6">
    <source>
        <dbReference type="EMBL" id="KLU25996.1"/>
    </source>
</evidence>
<proteinExistence type="inferred from homology"/>
<dbReference type="PANTHER" id="PTHR30537:SF1">
    <property type="entry name" value="HTH-TYPE TRANSCRIPTIONAL REGULATOR PGRR"/>
    <property type="match status" value="1"/>
</dbReference>
<dbReference type="CDD" id="cd08474">
    <property type="entry name" value="PBP2_CrgA_like_5"/>
    <property type="match status" value="1"/>
</dbReference>
<feature type="domain" description="HTH lysR-type" evidence="5">
    <location>
        <begin position="1"/>
        <end position="61"/>
    </location>
</feature>
<dbReference type="Pfam" id="PF03466">
    <property type="entry name" value="LysR_substrate"/>
    <property type="match status" value="1"/>
</dbReference>
<comment type="caution">
    <text evidence="6">The sequence shown here is derived from an EMBL/GenBank/DDBJ whole genome shotgun (WGS) entry which is preliminary data.</text>
</comment>
<keyword evidence="2" id="KW-0805">Transcription regulation</keyword>
<dbReference type="InterPro" id="IPR005119">
    <property type="entry name" value="LysR_subst-bd"/>
</dbReference>
<dbReference type="PROSITE" id="PS50931">
    <property type="entry name" value="HTH_LYSR"/>
    <property type="match status" value="1"/>
</dbReference>
<keyword evidence="7" id="KW-1185">Reference proteome</keyword>
<sequence length="306" mass="33822">MKRGELDDLAAFAAVARERSFTRAAAGLRLSTSALSYAIKQLEARLGVRLLERNSRSVRPTEAGEQLLSTLAPALAEIGAALEDLGRARHIVSGTVRLTATRHAYESVIRPVLTGFCTDYPEATVEVIIDYGLRDIIAERFDAGIRIGEKVEQDMIGVPVGPELRMVVVAAPSYLARHPSPETPRDLMQHRCINYRMMSSGGIYAWEFEKDGRALEIKVNGPLAFNEPELMRDAALDGLGIAYIFEAQARPYIASGQLVHLLQDWTPAFPGYYLYYPSRKQVPPVLGAFIAAIRKSPSYFTAEPNR</sequence>
<dbReference type="GO" id="GO:0003700">
    <property type="term" value="F:DNA-binding transcription factor activity"/>
    <property type="evidence" value="ECO:0007669"/>
    <property type="project" value="InterPro"/>
</dbReference>
<evidence type="ECO:0000256" key="3">
    <source>
        <dbReference type="ARBA" id="ARBA00023125"/>
    </source>
</evidence>
<gene>
    <name evidence="6" type="ORF">EOS_11960</name>
</gene>
<evidence type="ECO:0000259" key="5">
    <source>
        <dbReference type="PROSITE" id="PS50931"/>
    </source>
</evidence>
<dbReference type="GO" id="GO:0043565">
    <property type="term" value="F:sequence-specific DNA binding"/>
    <property type="evidence" value="ECO:0007669"/>
    <property type="project" value="TreeGrafter"/>
</dbReference>
<evidence type="ECO:0000256" key="4">
    <source>
        <dbReference type="ARBA" id="ARBA00023163"/>
    </source>
</evidence>
<evidence type="ECO:0000313" key="7">
    <source>
        <dbReference type="Proteomes" id="UP000035963"/>
    </source>
</evidence>
<dbReference type="PATRIC" id="fig|908627.4.peg.2655"/>
<dbReference type="PANTHER" id="PTHR30537">
    <property type="entry name" value="HTH-TYPE TRANSCRIPTIONAL REGULATOR"/>
    <property type="match status" value="1"/>
</dbReference>
<dbReference type="Pfam" id="PF00126">
    <property type="entry name" value="HTH_1"/>
    <property type="match status" value="1"/>
</dbReference>
<dbReference type="EMBL" id="AEJF01000079">
    <property type="protein sequence ID" value="KLU25996.1"/>
    <property type="molecule type" value="Genomic_DNA"/>
</dbReference>
<keyword evidence="4" id="KW-0804">Transcription</keyword>
<evidence type="ECO:0000256" key="2">
    <source>
        <dbReference type="ARBA" id="ARBA00023015"/>
    </source>
</evidence>
<dbReference type="InterPro" id="IPR058163">
    <property type="entry name" value="LysR-type_TF_proteobact-type"/>
</dbReference>
<dbReference type="AlphaFoldDB" id="A0A0J1D019"/>
<dbReference type="SUPFAM" id="SSF53850">
    <property type="entry name" value="Periplasmic binding protein-like II"/>
    <property type="match status" value="1"/>
</dbReference>
<dbReference type="InterPro" id="IPR000847">
    <property type="entry name" value="LysR_HTH_N"/>
</dbReference>
<dbReference type="PRINTS" id="PR00039">
    <property type="entry name" value="HTHLYSR"/>
</dbReference>
<reference evidence="6 7" key="1">
    <citation type="journal article" date="2015" name="Genome Announc.">
        <title>Draft Genome Sequence of Burkholderia sp. Strain PML1(12), an Ectomycorrhizosphere-Inhabiting Bacterium with Effective Mineral-Weathering Ability.</title>
        <authorList>
            <person name="Uroz S."/>
            <person name="Oger P."/>
        </authorList>
    </citation>
    <scope>NUCLEOTIDE SEQUENCE [LARGE SCALE GENOMIC DNA]</scope>
    <source>
        <strain evidence="7">PML1(12)</strain>
    </source>
</reference>
<dbReference type="SUPFAM" id="SSF46785">
    <property type="entry name" value="Winged helix' DNA-binding domain"/>
    <property type="match status" value="1"/>
</dbReference>
<dbReference type="FunFam" id="1.10.10.10:FF:000001">
    <property type="entry name" value="LysR family transcriptional regulator"/>
    <property type="match status" value="1"/>
</dbReference>
<dbReference type="GO" id="GO:0006351">
    <property type="term" value="P:DNA-templated transcription"/>
    <property type="evidence" value="ECO:0007669"/>
    <property type="project" value="TreeGrafter"/>
</dbReference>
<dbReference type="Gene3D" id="1.10.10.10">
    <property type="entry name" value="Winged helix-like DNA-binding domain superfamily/Winged helix DNA-binding domain"/>
    <property type="match status" value="1"/>
</dbReference>
<dbReference type="InterPro" id="IPR036388">
    <property type="entry name" value="WH-like_DNA-bd_sf"/>
</dbReference>
<dbReference type="Gene3D" id="3.40.190.290">
    <property type="match status" value="1"/>
</dbReference>
<comment type="similarity">
    <text evidence="1">Belongs to the LysR transcriptional regulatory family.</text>
</comment>
<dbReference type="OrthoDB" id="5525645at2"/>
<organism evidence="6 7">
    <name type="scientific">Caballeronia mineralivorans PML1(12)</name>
    <dbReference type="NCBI Taxonomy" id="908627"/>
    <lineage>
        <taxon>Bacteria</taxon>
        <taxon>Pseudomonadati</taxon>
        <taxon>Pseudomonadota</taxon>
        <taxon>Betaproteobacteria</taxon>
        <taxon>Burkholderiales</taxon>
        <taxon>Burkholderiaceae</taxon>
        <taxon>Caballeronia</taxon>
    </lineage>
</organism>
<accession>A0A0J1D019</accession>
<evidence type="ECO:0000256" key="1">
    <source>
        <dbReference type="ARBA" id="ARBA00009437"/>
    </source>
</evidence>
<dbReference type="InterPro" id="IPR036390">
    <property type="entry name" value="WH_DNA-bd_sf"/>
</dbReference>
<dbReference type="Proteomes" id="UP000035963">
    <property type="component" value="Unassembled WGS sequence"/>
</dbReference>
<name>A0A0J1D019_9BURK</name>